<feature type="chain" id="PRO_5040235320" evidence="2">
    <location>
        <begin position="29"/>
        <end position="230"/>
    </location>
</feature>
<dbReference type="OrthoDB" id="10522205at2759"/>
<feature type="signal peptide" evidence="2">
    <location>
        <begin position="1"/>
        <end position="28"/>
    </location>
</feature>
<evidence type="ECO:0000313" key="3">
    <source>
        <dbReference type="EMBL" id="KAG0314495.1"/>
    </source>
</evidence>
<feature type="region of interest" description="Disordered" evidence="1">
    <location>
        <begin position="188"/>
        <end position="230"/>
    </location>
</feature>
<feature type="compositionally biased region" description="Acidic residues" evidence="1">
    <location>
        <begin position="191"/>
        <end position="222"/>
    </location>
</feature>
<reference evidence="3" key="1">
    <citation type="journal article" date="2020" name="Fungal Divers.">
        <title>Resolving the Mortierellaceae phylogeny through synthesis of multi-gene phylogenetics and phylogenomics.</title>
        <authorList>
            <person name="Vandepol N."/>
            <person name="Liber J."/>
            <person name="Desiro A."/>
            <person name="Na H."/>
            <person name="Kennedy M."/>
            <person name="Barry K."/>
            <person name="Grigoriev I.V."/>
            <person name="Miller A.N."/>
            <person name="O'Donnell K."/>
            <person name="Stajich J.E."/>
            <person name="Bonito G."/>
        </authorList>
    </citation>
    <scope>NUCLEOTIDE SEQUENCE</scope>
    <source>
        <strain evidence="3">NVP60</strain>
    </source>
</reference>
<evidence type="ECO:0000313" key="4">
    <source>
        <dbReference type="Proteomes" id="UP000823405"/>
    </source>
</evidence>
<evidence type="ECO:0000256" key="2">
    <source>
        <dbReference type="SAM" id="SignalP"/>
    </source>
</evidence>
<comment type="caution">
    <text evidence="3">The sequence shown here is derived from an EMBL/GenBank/DDBJ whole genome shotgun (WGS) entry which is preliminary data.</text>
</comment>
<organism evidence="3 4">
    <name type="scientific">Linnemannia gamsii</name>
    <dbReference type="NCBI Taxonomy" id="64522"/>
    <lineage>
        <taxon>Eukaryota</taxon>
        <taxon>Fungi</taxon>
        <taxon>Fungi incertae sedis</taxon>
        <taxon>Mucoromycota</taxon>
        <taxon>Mortierellomycotina</taxon>
        <taxon>Mortierellomycetes</taxon>
        <taxon>Mortierellales</taxon>
        <taxon>Mortierellaceae</taxon>
        <taxon>Linnemannia</taxon>
    </lineage>
</organism>
<keyword evidence="2" id="KW-0732">Signal</keyword>
<dbReference type="AlphaFoldDB" id="A0A9P6UQ72"/>
<dbReference type="EMBL" id="JAAAIN010000439">
    <property type="protein sequence ID" value="KAG0314495.1"/>
    <property type="molecule type" value="Genomic_DNA"/>
</dbReference>
<keyword evidence="4" id="KW-1185">Reference proteome</keyword>
<dbReference type="Proteomes" id="UP000823405">
    <property type="component" value="Unassembled WGS sequence"/>
</dbReference>
<protein>
    <submittedName>
        <fullName evidence="3">Uncharacterized protein</fullName>
    </submittedName>
</protein>
<proteinExistence type="predicted"/>
<gene>
    <name evidence="3" type="ORF">BGZ97_009240</name>
</gene>
<name>A0A9P6UQ72_9FUNG</name>
<accession>A0A9P6UQ72</accession>
<evidence type="ECO:0000256" key="1">
    <source>
        <dbReference type="SAM" id="MobiDB-lite"/>
    </source>
</evidence>
<sequence length="230" mass="26970">MRFNNILLQPIFLLLALIILSSTTLTPAVSIGLSSAIPILTRTFHKRQGHIFDPNNDGLEVKVVFIRDLSKSADKGCHLNSFGHKICHLSRRGIEPLEDEQAEEEEEETEIEEAALVKHHPPPYWLTRQVNAPLIMKRDFPTTTTTPVDDRPKRKQRPIELLNRRRRISVPFHRDMYFVQRRRDVLTFMPDELEKESEVEEEQEEDEDEDEDDDEEEEDEYEREGGSWTH</sequence>